<sequence length="114" mass="12933">MSSLERAEDVVLPVCEQSVNTASTTADVSPWKAMVTQEKTVAKDMPESPDMKFARTRFGHLLDGIRSGEIQTGIQARNRARSPEEMERDLLERPKKSLRRESRRGYLFGLIIII</sequence>
<accession>A0A0R3Q3I5</accession>
<gene>
    <name evidence="1" type="ORF">BTMF_LOCUS217</name>
</gene>
<dbReference type="STRING" id="42155.A0A0R3Q3I5"/>
<evidence type="ECO:0000313" key="3">
    <source>
        <dbReference type="WBParaSite" id="BTMF_0000085301-mRNA-1"/>
    </source>
</evidence>
<organism evidence="3">
    <name type="scientific">Brugia timori</name>
    <dbReference type="NCBI Taxonomy" id="42155"/>
    <lineage>
        <taxon>Eukaryota</taxon>
        <taxon>Metazoa</taxon>
        <taxon>Ecdysozoa</taxon>
        <taxon>Nematoda</taxon>
        <taxon>Chromadorea</taxon>
        <taxon>Rhabditida</taxon>
        <taxon>Spirurina</taxon>
        <taxon>Spiruromorpha</taxon>
        <taxon>Filarioidea</taxon>
        <taxon>Onchocercidae</taxon>
        <taxon>Brugia</taxon>
    </lineage>
</organism>
<evidence type="ECO:0000313" key="2">
    <source>
        <dbReference type="Proteomes" id="UP000280834"/>
    </source>
</evidence>
<name>A0A0R3Q3I5_9BILA</name>
<evidence type="ECO:0000313" key="1">
    <source>
        <dbReference type="EMBL" id="VDO07036.1"/>
    </source>
</evidence>
<reference evidence="1 2" key="2">
    <citation type="submission" date="2018-11" db="EMBL/GenBank/DDBJ databases">
        <authorList>
            <consortium name="Pathogen Informatics"/>
        </authorList>
    </citation>
    <scope>NUCLEOTIDE SEQUENCE [LARGE SCALE GENOMIC DNA]</scope>
</reference>
<proteinExistence type="predicted"/>
<dbReference type="EMBL" id="UZAG01000085">
    <property type="protein sequence ID" value="VDO07036.1"/>
    <property type="molecule type" value="Genomic_DNA"/>
</dbReference>
<dbReference type="WBParaSite" id="BTMF_0000085301-mRNA-1">
    <property type="protein sequence ID" value="BTMF_0000085301-mRNA-1"/>
    <property type="gene ID" value="BTMF_0000085301"/>
</dbReference>
<dbReference type="AlphaFoldDB" id="A0A0R3Q3I5"/>
<keyword evidence="2" id="KW-1185">Reference proteome</keyword>
<protein>
    <submittedName>
        <fullName evidence="3">WH2 domain-containing protein</fullName>
    </submittedName>
</protein>
<reference evidence="3" key="1">
    <citation type="submission" date="2017-02" db="UniProtKB">
        <authorList>
            <consortium name="WormBaseParasite"/>
        </authorList>
    </citation>
    <scope>IDENTIFICATION</scope>
</reference>
<dbReference type="Proteomes" id="UP000280834">
    <property type="component" value="Unassembled WGS sequence"/>
</dbReference>